<dbReference type="InterPro" id="IPR013785">
    <property type="entry name" value="Aldolase_TIM"/>
</dbReference>
<dbReference type="SMART" id="SM00934">
    <property type="entry name" value="OMPdecase"/>
    <property type="match status" value="1"/>
</dbReference>
<comment type="function">
    <text evidence="1 7">Catalyzes the decarboxylation of orotidine 5'-monophosphate (OMP) to uridine 5'-monophosphate (UMP).</text>
</comment>
<evidence type="ECO:0000256" key="10">
    <source>
        <dbReference type="RuleBase" id="RU000512"/>
    </source>
</evidence>
<dbReference type="OrthoDB" id="9806203at2"/>
<evidence type="ECO:0000256" key="2">
    <source>
        <dbReference type="ARBA" id="ARBA00004861"/>
    </source>
</evidence>
<dbReference type="GO" id="GO:0004590">
    <property type="term" value="F:orotidine-5'-phosphate decarboxylase activity"/>
    <property type="evidence" value="ECO:0007669"/>
    <property type="project" value="UniProtKB-UniRule"/>
</dbReference>
<comment type="similarity">
    <text evidence="7">Belongs to the OMP decarboxylase family. Type 1 subfamily.</text>
</comment>
<gene>
    <name evidence="7 12" type="primary">pyrF</name>
    <name evidence="12" type="ORF">SAE02_26950</name>
</gene>
<protein>
    <recommendedName>
        <fullName evidence="7">Orotidine 5'-phosphate decarboxylase</fullName>
        <ecNumber evidence="7">4.1.1.23</ecNumber>
    </recommendedName>
    <alternativeName>
        <fullName evidence="7">OMP decarboxylase</fullName>
        <shortName evidence="7">OMPDCase</shortName>
        <shortName evidence="7">OMPdecase</shortName>
    </alternativeName>
</protein>
<evidence type="ECO:0000313" key="13">
    <source>
        <dbReference type="Proteomes" id="UP000321523"/>
    </source>
</evidence>
<feature type="binding site" evidence="7 9">
    <location>
        <position position="219"/>
    </location>
    <ligand>
        <name>substrate</name>
    </ligand>
</feature>
<evidence type="ECO:0000256" key="5">
    <source>
        <dbReference type="ARBA" id="ARBA00023239"/>
    </source>
</evidence>
<reference evidence="12 13" key="1">
    <citation type="submission" date="2019-07" db="EMBL/GenBank/DDBJ databases">
        <title>Whole genome shotgun sequence of Skermanella aerolata NBRC 106429.</title>
        <authorList>
            <person name="Hosoyama A."/>
            <person name="Uohara A."/>
            <person name="Ohji S."/>
            <person name="Ichikawa N."/>
        </authorList>
    </citation>
    <scope>NUCLEOTIDE SEQUENCE [LARGE SCALE GENOMIC DNA]</scope>
    <source>
        <strain evidence="12 13">NBRC 106429</strain>
    </source>
</reference>
<feature type="binding site" evidence="7 9">
    <location>
        <position position="220"/>
    </location>
    <ligand>
        <name>substrate</name>
    </ligand>
</feature>
<evidence type="ECO:0000256" key="6">
    <source>
        <dbReference type="ARBA" id="ARBA00049157"/>
    </source>
</evidence>
<dbReference type="PROSITE" id="PS00156">
    <property type="entry name" value="OMPDECASE"/>
    <property type="match status" value="1"/>
</dbReference>
<feature type="active site" description="For OMPdecase activity" evidence="8">
    <location>
        <position position="69"/>
    </location>
</feature>
<dbReference type="InterPro" id="IPR014732">
    <property type="entry name" value="OMPdecase"/>
</dbReference>
<dbReference type="InterPro" id="IPR047596">
    <property type="entry name" value="OMPdecase_bac"/>
</dbReference>
<organism evidence="12 13">
    <name type="scientific">Skermanella aerolata</name>
    <dbReference type="NCBI Taxonomy" id="393310"/>
    <lineage>
        <taxon>Bacteria</taxon>
        <taxon>Pseudomonadati</taxon>
        <taxon>Pseudomonadota</taxon>
        <taxon>Alphaproteobacteria</taxon>
        <taxon>Rhodospirillales</taxon>
        <taxon>Azospirillaceae</taxon>
        <taxon>Skermanella</taxon>
    </lineage>
</organism>
<evidence type="ECO:0000313" key="12">
    <source>
        <dbReference type="EMBL" id="GEO38547.1"/>
    </source>
</evidence>
<dbReference type="InterPro" id="IPR001754">
    <property type="entry name" value="OMPdeCOase_dom"/>
</dbReference>
<evidence type="ECO:0000256" key="8">
    <source>
        <dbReference type="PIRSR" id="PIRSR614732-1"/>
    </source>
</evidence>
<dbReference type="GO" id="GO:0006207">
    <property type="term" value="P:'de novo' pyrimidine nucleobase biosynthetic process"/>
    <property type="evidence" value="ECO:0007669"/>
    <property type="project" value="InterPro"/>
</dbReference>
<dbReference type="EC" id="4.1.1.23" evidence="7"/>
<dbReference type="PANTHER" id="PTHR32119">
    <property type="entry name" value="OROTIDINE 5'-PHOSPHATE DECARBOXYLASE"/>
    <property type="match status" value="1"/>
</dbReference>
<comment type="subunit">
    <text evidence="7">Homodimer.</text>
</comment>
<dbReference type="EMBL" id="BJYZ01000011">
    <property type="protein sequence ID" value="GEO38547.1"/>
    <property type="molecule type" value="Genomic_DNA"/>
</dbReference>
<feature type="binding site" evidence="7 9">
    <location>
        <position position="19"/>
    </location>
    <ligand>
        <name>substrate</name>
    </ligand>
</feature>
<dbReference type="PANTHER" id="PTHR32119:SF2">
    <property type="entry name" value="OROTIDINE 5'-PHOSPHATE DECARBOXYLASE"/>
    <property type="match status" value="1"/>
</dbReference>
<proteinExistence type="inferred from homology"/>
<dbReference type="SUPFAM" id="SSF51366">
    <property type="entry name" value="Ribulose-phoshate binding barrel"/>
    <property type="match status" value="1"/>
</dbReference>
<keyword evidence="13" id="KW-1185">Reference proteome</keyword>
<evidence type="ECO:0000256" key="4">
    <source>
        <dbReference type="ARBA" id="ARBA00022975"/>
    </source>
</evidence>
<dbReference type="RefSeq" id="WP_044433196.1">
    <property type="nucleotide sequence ID" value="NZ_BJYZ01000011.1"/>
</dbReference>
<comment type="pathway">
    <text evidence="2 7 10">Pyrimidine metabolism; UMP biosynthesis via de novo pathway; UMP from orotate: step 2/2.</text>
</comment>
<comment type="catalytic activity">
    <reaction evidence="6 7 10">
        <text>orotidine 5'-phosphate + H(+) = UMP + CO2</text>
        <dbReference type="Rhea" id="RHEA:11596"/>
        <dbReference type="ChEBI" id="CHEBI:15378"/>
        <dbReference type="ChEBI" id="CHEBI:16526"/>
        <dbReference type="ChEBI" id="CHEBI:57538"/>
        <dbReference type="ChEBI" id="CHEBI:57865"/>
        <dbReference type="EC" id="4.1.1.23"/>
    </reaction>
</comment>
<comment type="caution">
    <text evidence="12">The sequence shown here is derived from an EMBL/GenBank/DDBJ whole genome shotgun (WGS) entry which is preliminary data.</text>
</comment>
<feature type="binding site" evidence="7 9">
    <location>
        <position position="190"/>
    </location>
    <ligand>
        <name>substrate</name>
    </ligand>
</feature>
<name>A0A512DPY6_9PROT</name>
<dbReference type="InterPro" id="IPR011060">
    <property type="entry name" value="RibuloseP-bd_barrel"/>
</dbReference>
<evidence type="ECO:0000256" key="1">
    <source>
        <dbReference type="ARBA" id="ARBA00002356"/>
    </source>
</evidence>
<dbReference type="Pfam" id="PF00215">
    <property type="entry name" value="OMPdecase"/>
    <property type="match status" value="1"/>
</dbReference>
<evidence type="ECO:0000256" key="9">
    <source>
        <dbReference type="PIRSR" id="PIRSR614732-2"/>
    </source>
</evidence>
<evidence type="ECO:0000256" key="7">
    <source>
        <dbReference type="HAMAP-Rule" id="MF_01200"/>
    </source>
</evidence>
<dbReference type="GO" id="GO:0044205">
    <property type="term" value="P:'de novo' UMP biosynthetic process"/>
    <property type="evidence" value="ECO:0007669"/>
    <property type="project" value="UniProtKB-UniRule"/>
</dbReference>
<feature type="active site" description="Proton donor" evidence="7">
    <location>
        <position position="71"/>
    </location>
</feature>
<dbReference type="Gene3D" id="3.20.20.70">
    <property type="entry name" value="Aldolase class I"/>
    <property type="match status" value="1"/>
</dbReference>
<feature type="active site" description="For OMPdecase activity" evidence="8">
    <location>
        <position position="71"/>
    </location>
</feature>
<feature type="binding site" evidence="7">
    <location>
        <begin position="69"/>
        <end position="78"/>
    </location>
    <ligand>
        <name>substrate</name>
    </ligand>
</feature>
<dbReference type="AlphaFoldDB" id="A0A512DPY6"/>
<feature type="domain" description="Orotidine 5'-phosphate decarboxylase" evidence="11">
    <location>
        <begin position="13"/>
        <end position="235"/>
    </location>
</feature>
<dbReference type="GO" id="GO:0005829">
    <property type="term" value="C:cytosol"/>
    <property type="evidence" value="ECO:0007669"/>
    <property type="project" value="TreeGrafter"/>
</dbReference>
<dbReference type="InterPro" id="IPR018089">
    <property type="entry name" value="OMPdecase_AS"/>
</dbReference>
<feature type="binding site" evidence="7 9">
    <location>
        <position position="129"/>
    </location>
    <ligand>
        <name>substrate</name>
    </ligand>
</feature>
<feature type="binding site" evidence="7 9">
    <location>
        <position position="199"/>
    </location>
    <ligand>
        <name>substrate</name>
    </ligand>
</feature>
<keyword evidence="5 7" id="KW-0456">Lyase</keyword>
<feature type="binding site" evidence="7 9">
    <location>
        <position position="41"/>
    </location>
    <ligand>
        <name>substrate</name>
    </ligand>
</feature>
<keyword evidence="4 7" id="KW-0665">Pyrimidine biosynthesis</keyword>
<dbReference type="HAMAP" id="MF_01200_B">
    <property type="entry name" value="OMPdecase_type1_B"/>
    <property type="match status" value="1"/>
</dbReference>
<dbReference type="NCBIfam" id="TIGR01740">
    <property type="entry name" value="pyrF"/>
    <property type="match status" value="1"/>
</dbReference>
<keyword evidence="3 7" id="KW-0210">Decarboxylase</keyword>
<dbReference type="CDD" id="cd04725">
    <property type="entry name" value="OMP_decarboxylase_like"/>
    <property type="match status" value="1"/>
</dbReference>
<evidence type="ECO:0000256" key="3">
    <source>
        <dbReference type="ARBA" id="ARBA00022793"/>
    </source>
</evidence>
<dbReference type="NCBIfam" id="NF001273">
    <property type="entry name" value="PRK00230.1"/>
    <property type="match status" value="1"/>
</dbReference>
<accession>A0A512DPY6</accession>
<dbReference type="UniPathway" id="UPA00070">
    <property type="reaction ID" value="UER00120"/>
</dbReference>
<sequence length="240" mass="24821">MTISSQALSPASRIFVSIDTPEIAYARGLAESLADTVGGIKLGLEFFVGQGPAGIRSVVSGIGLPLFIDLKLHDIPNTVAAAVRAMLPLQPTFLTIHTSGGPAMMRAAAEAALMTDLQRPRLLGVTVLTSLDDDDLVSVGQSVPVLDQARRLASLAQSSGLDGVICSPAEVAALRADCGPDFVLMVPGIRPAGSAVGDQKRVMTPRDAVEQGADYLVIGRPITQASDPASAARSIVKELA</sequence>
<evidence type="ECO:0000259" key="11">
    <source>
        <dbReference type="SMART" id="SM00934"/>
    </source>
</evidence>
<feature type="active site" description="For OMPdecase activity" evidence="8">
    <location>
        <position position="74"/>
    </location>
</feature>
<dbReference type="Proteomes" id="UP000321523">
    <property type="component" value="Unassembled WGS sequence"/>
</dbReference>